<feature type="transmembrane region" description="Helical" evidence="8">
    <location>
        <begin position="200"/>
        <end position="217"/>
    </location>
</feature>
<dbReference type="PANTHER" id="PTHR22926:SF3">
    <property type="entry name" value="UNDECAPRENYL-PHOSPHATE ALPHA-N-ACETYLGLUCOSAMINYL 1-PHOSPHATE TRANSFERASE"/>
    <property type="match status" value="1"/>
</dbReference>
<reference evidence="9 10" key="1">
    <citation type="submission" date="2014-02" db="EMBL/GenBank/DDBJ databases">
        <authorList>
            <person name="Sears C."/>
            <person name="Carroll K."/>
            <person name="Sack B.R."/>
            <person name="Qadri F."/>
            <person name="Myers L.L."/>
            <person name="Chung G.-T."/>
            <person name="Escheverria P."/>
            <person name="Fraser C.M."/>
            <person name="Sadzewicz L."/>
            <person name="Shefchek K.A."/>
            <person name="Tallon L."/>
            <person name="Das S.P."/>
            <person name="Daugherty S."/>
            <person name="Mongodin E.F."/>
        </authorList>
    </citation>
    <scope>NUCLEOTIDE SEQUENCE [LARGE SCALE GENOMIC DNA]</scope>
    <source>
        <strain evidence="9 10">S36L11</strain>
    </source>
</reference>
<comment type="subcellular location">
    <subcellularLocation>
        <location evidence="1">Cell membrane</location>
        <topology evidence="1">Multi-pass membrane protein</topology>
    </subcellularLocation>
</comment>
<feature type="binding site" evidence="7">
    <location>
        <position position="168"/>
    </location>
    <ligand>
        <name>Mg(2+)</name>
        <dbReference type="ChEBI" id="CHEBI:18420"/>
    </ligand>
</feature>
<evidence type="ECO:0000256" key="7">
    <source>
        <dbReference type="PIRSR" id="PIRSR600715-1"/>
    </source>
</evidence>
<dbReference type="GO" id="GO:0009103">
    <property type="term" value="P:lipopolysaccharide biosynthetic process"/>
    <property type="evidence" value="ECO:0007669"/>
    <property type="project" value="TreeGrafter"/>
</dbReference>
<evidence type="ECO:0000256" key="8">
    <source>
        <dbReference type="SAM" id="Phobius"/>
    </source>
</evidence>
<dbReference type="InterPro" id="IPR000715">
    <property type="entry name" value="Glycosyl_transferase_4"/>
</dbReference>
<name>A0A015Z826_BACFG</name>
<keyword evidence="6 8" id="KW-0472">Membrane</keyword>
<dbReference type="CDD" id="cd06853">
    <property type="entry name" value="GT_WecA_like"/>
    <property type="match status" value="1"/>
</dbReference>
<sequence>MDILHFIEFAFIVIVGWTLSAMVLPRISLVSFRRRLFDSVDERKLHTAHIPRLGGIAFFPCITVTVSLAIIGYNLWQGYNILDMDLTNRLLSMLCCLFILYLIGMMDDLIGVRYRSKFVVQILCGILLVISGLCFDNLYGLFGIYVIPYYIGVPFTVFVIVYILNAINLIDGIDGLASGLSIISFLAFSCMFIHLQWWMYAFISLAAFSVLLPFFYYNVYGKIYRGRKIFMGDTGSLTIGMLLAVMVIRLSMSDPVKESAFPGSIVIAFSFLIVPMFDVIRVVIHRLRNGKNPFLPDRNHIHHKFIALGMSQRKAMVSIIIMAAFFALGNCFLIHCLSVTNLFLLDVAVWTVIHCYITMKIKRKHKVE</sequence>
<keyword evidence="3 9" id="KW-0808">Transferase</keyword>
<evidence type="ECO:0000313" key="10">
    <source>
        <dbReference type="Proteomes" id="UP000022082"/>
    </source>
</evidence>
<feature type="transmembrane region" description="Helical" evidence="8">
    <location>
        <begin position="315"/>
        <end position="335"/>
    </location>
</feature>
<evidence type="ECO:0000313" key="9">
    <source>
        <dbReference type="EMBL" id="EXZ31014.1"/>
    </source>
</evidence>
<dbReference type="EMBL" id="JGDJ01000101">
    <property type="protein sequence ID" value="EXZ31014.1"/>
    <property type="molecule type" value="Genomic_DNA"/>
</dbReference>
<dbReference type="GO" id="GO:0071555">
    <property type="term" value="P:cell wall organization"/>
    <property type="evidence" value="ECO:0007669"/>
    <property type="project" value="TreeGrafter"/>
</dbReference>
<dbReference type="AlphaFoldDB" id="A0A015Z826"/>
<dbReference type="InterPro" id="IPR018480">
    <property type="entry name" value="PNAcMuramoyl-5peptid_Trfase_CS"/>
</dbReference>
<feature type="transmembrane region" description="Helical" evidence="8">
    <location>
        <begin position="145"/>
        <end position="164"/>
    </location>
</feature>
<organism evidence="9 10">
    <name type="scientific">Bacteroides fragilis str. S36L11</name>
    <dbReference type="NCBI Taxonomy" id="1339327"/>
    <lineage>
        <taxon>Bacteria</taxon>
        <taxon>Pseudomonadati</taxon>
        <taxon>Bacteroidota</taxon>
        <taxon>Bacteroidia</taxon>
        <taxon>Bacteroidales</taxon>
        <taxon>Bacteroidaceae</taxon>
        <taxon>Bacteroides</taxon>
    </lineage>
</organism>
<feature type="transmembrane region" description="Helical" evidence="8">
    <location>
        <begin position="53"/>
        <end position="76"/>
    </location>
</feature>
<keyword evidence="7" id="KW-0460">Magnesium</keyword>
<feature type="transmembrane region" description="Helical" evidence="8">
    <location>
        <begin position="6"/>
        <end position="32"/>
    </location>
</feature>
<keyword evidence="2" id="KW-1003">Cell membrane</keyword>
<gene>
    <name evidence="9" type="ORF">M136_5253</name>
</gene>
<dbReference type="PANTHER" id="PTHR22926">
    <property type="entry name" value="PHOSPHO-N-ACETYLMURAMOYL-PENTAPEPTIDE-TRANSFERASE"/>
    <property type="match status" value="1"/>
</dbReference>
<feature type="transmembrane region" description="Helical" evidence="8">
    <location>
        <begin position="88"/>
        <end position="106"/>
    </location>
</feature>
<evidence type="ECO:0000256" key="3">
    <source>
        <dbReference type="ARBA" id="ARBA00022679"/>
    </source>
</evidence>
<dbReference type="Proteomes" id="UP000022082">
    <property type="component" value="Unassembled WGS sequence"/>
</dbReference>
<protein>
    <submittedName>
        <fullName evidence="9">Glycosyl transferase 4 family protein</fullName>
    </submittedName>
</protein>
<evidence type="ECO:0000256" key="6">
    <source>
        <dbReference type="ARBA" id="ARBA00023136"/>
    </source>
</evidence>
<dbReference type="GO" id="GO:0046872">
    <property type="term" value="F:metal ion binding"/>
    <property type="evidence" value="ECO:0007669"/>
    <property type="project" value="UniProtKB-KW"/>
</dbReference>
<feature type="transmembrane region" description="Helical" evidence="8">
    <location>
        <begin position="118"/>
        <end position="139"/>
    </location>
</feature>
<feature type="binding site" evidence="7">
    <location>
        <position position="233"/>
    </location>
    <ligand>
        <name>Mg(2+)</name>
        <dbReference type="ChEBI" id="CHEBI:18420"/>
    </ligand>
</feature>
<evidence type="ECO:0000256" key="1">
    <source>
        <dbReference type="ARBA" id="ARBA00004651"/>
    </source>
</evidence>
<dbReference type="PROSITE" id="PS01348">
    <property type="entry name" value="MRAY_2"/>
    <property type="match status" value="1"/>
</dbReference>
<dbReference type="GO" id="GO:0016780">
    <property type="term" value="F:phosphotransferase activity, for other substituted phosphate groups"/>
    <property type="evidence" value="ECO:0007669"/>
    <property type="project" value="InterPro"/>
</dbReference>
<accession>A0A015Z826</accession>
<dbReference type="PATRIC" id="fig|1339327.3.peg.481"/>
<comment type="cofactor">
    <cofactor evidence="7">
        <name>Mg(2+)</name>
        <dbReference type="ChEBI" id="CHEBI:18420"/>
    </cofactor>
</comment>
<evidence type="ECO:0000256" key="4">
    <source>
        <dbReference type="ARBA" id="ARBA00022692"/>
    </source>
</evidence>
<dbReference type="GO" id="GO:0005886">
    <property type="term" value="C:plasma membrane"/>
    <property type="evidence" value="ECO:0007669"/>
    <property type="project" value="UniProtKB-SubCell"/>
</dbReference>
<evidence type="ECO:0000256" key="2">
    <source>
        <dbReference type="ARBA" id="ARBA00022475"/>
    </source>
</evidence>
<dbReference type="GO" id="GO:0044038">
    <property type="term" value="P:cell wall macromolecule biosynthetic process"/>
    <property type="evidence" value="ECO:0007669"/>
    <property type="project" value="TreeGrafter"/>
</dbReference>
<evidence type="ECO:0000256" key="5">
    <source>
        <dbReference type="ARBA" id="ARBA00022989"/>
    </source>
</evidence>
<proteinExistence type="predicted"/>
<dbReference type="RefSeq" id="WP_005636844.1">
    <property type="nucleotide sequence ID" value="NZ_JGDJ01000101.1"/>
</dbReference>
<feature type="transmembrane region" description="Helical" evidence="8">
    <location>
        <begin position="229"/>
        <end position="248"/>
    </location>
</feature>
<feature type="transmembrane region" description="Helical" evidence="8">
    <location>
        <begin position="176"/>
        <end position="194"/>
    </location>
</feature>
<keyword evidence="4 8" id="KW-0812">Transmembrane</keyword>
<keyword evidence="7" id="KW-0479">Metal-binding</keyword>
<dbReference type="Pfam" id="PF00953">
    <property type="entry name" value="Glycos_transf_4"/>
    <property type="match status" value="1"/>
</dbReference>
<feature type="transmembrane region" description="Helical" evidence="8">
    <location>
        <begin position="260"/>
        <end position="284"/>
    </location>
</feature>
<comment type="caution">
    <text evidence="9">The sequence shown here is derived from an EMBL/GenBank/DDBJ whole genome shotgun (WGS) entry which is preliminary data.</text>
</comment>
<feature type="transmembrane region" description="Helical" evidence="8">
    <location>
        <begin position="341"/>
        <end position="359"/>
    </location>
</feature>
<keyword evidence="5 8" id="KW-1133">Transmembrane helix</keyword>
<dbReference type="GeneID" id="31798213"/>